<accession>A0AAD7EWP2</accession>
<feature type="compositionally biased region" description="Basic and acidic residues" evidence="1">
    <location>
        <begin position="284"/>
        <end position="293"/>
    </location>
</feature>
<feature type="region of interest" description="Disordered" evidence="1">
    <location>
        <begin position="194"/>
        <end position="217"/>
    </location>
</feature>
<dbReference type="AlphaFoldDB" id="A0AAD7EWP2"/>
<dbReference type="Proteomes" id="UP001218218">
    <property type="component" value="Unassembled WGS sequence"/>
</dbReference>
<evidence type="ECO:0000313" key="2">
    <source>
        <dbReference type="EMBL" id="KAJ7355979.1"/>
    </source>
</evidence>
<keyword evidence="3" id="KW-1185">Reference proteome</keyword>
<feature type="compositionally biased region" description="Basic residues" evidence="1">
    <location>
        <begin position="272"/>
        <end position="283"/>
    </location>
</feature>
<comment type="caution">
    <text evidence="2">The sequence shown here is derived from an EMBL/GenBank/DDBJ whole genome shotgun (WGS) entry which is preliminary data.</text>
</comment>
<feature type="compositionally biased region" description="Acidic residues" evidence="1">
    <location>
        <begin position="294"/>
        <end position="303"/>
    </location>
</feature>
<dbReference type="EMBL" id="JARIHO010000009">
    <property type="protein sequence ID" value="KAJ7355979.1"/>
    <property type="molecule type" value="Genomic_DNA"/>
</dbReference>
<protein>
    <submittedName>
        <fullName evidence="2">Uncharacterized protein</fullName>
    </submittedName>
</protein>
<feature type="region of interest" description="Disordered" evidence="1">
    <location>
        <begin position="239"/>
        <end position="314"/>
    </location>
</feature>
<organism evidence="2 3">
    <name type="scientific">Mycena albidolilacea</name>
    <dbReference type="NCBI Taxonomy" id="1033008"/>
    <lineage>
        <taxon>Eukaryota</taxon>
        <taxon>Fungi</taxon>
        <taxon>Dikarya</taxon>
        <taxon>Basidiomycota</taxon>
        <taxon>Agaricomycotina</taxon>
        <taxon>Agaricomycetes</taxon>
        <taxon>Agaricomycetidae</taxon>
        <taxon>Agaricales</taxon>
        <taxon>Marasmiineae</taxon>
        <taxon>Mycenaceae</taxon>
        <taxon>Mycena</taxon>
    </lineage>
</organism>
<proteinExistence type="predicted"/>
<evidence type="ECO:0000256" key="1">
    <source>
        <dbReference type="SAM" id="MobiDB-lite"/>
    </source>
</evidence>
<sequence length="554" mass="61815">MDSAPHRVWAPWNHPATTALSEYLIGSKILEDDTAIRKAMLDALPALQYHHVAFTIPQEPLPLDFLSFIAAINDVFHFLDVFPQTWTRYLFDPSDEEAEKLLVLPLDFKIPKLDYPNFTKAVRNWSMDPHYSFQDDAPAAADRKPDYSLFASPPPSPQKRIFTRLKHPSVVASRVGPATGSTLQSVAVKKAAVPSATMPEVVAKPKPKPPKASTSSSVEAVVLHPQDLSLDMPATLHTRSHCNIAPPPSTDLPVDPRRVVKRKASNESVTSARKKRKGTVGKRSKSEATVHDVSDDEVQPEETADTKSKAGSKSTIVVVPRCENAAQSQKLELNDVVDTDRLADQVLEYLNERVKKGAPHDSKVDLDFHDLDGNLPWTDQSAYLWGLRIRRTPVHFYSCLMPYSGARKTTEGYKSRFEAIPKIPFTIVEEVDFSEAGIPESACIQCILLRSECTPIAFGMSCSQCQQRDIKGSKSCEHARTMEELIQFYCEISEKYAMTSDVTEMLLKNLRDAHHCTAGLAKLYAESSEELIDVFQQLIQLDFLASRHPVKLIP</sequence>
<evidence type="ECO:0000313" key="3">
    <source>
        <dbReference type="Proteomes" id="UP001218218"/>
    </source>
</evidence>
<reference evidence="2" key="1">
    <citation type="submission" date="2023-03" db="EMBL/GenBank/DDBJ databases">
        <title>Massive genome expansion in bonnet fungi (Mycena s.s.) driven by repeated elements and novel gene families across ecological guilds.</title>
        <authorList>
            <consortium name="Lawrence Berkeley National Laboratory"/>
            <person name="Harder C.B."/>
            <person name="Miyauchi S."/>
            <person name="Viragh M."/>
            <person name="Kuo A."/>
            <person name="Thoen E."/>
            <person name="Andreopoulos B."/>
            <person name="Lu D."/>
            <person name="Skrede I."/>
            <person name="Drula E."/>
            <person name="Henrissat B."/>
            <person name="Morin E."/>
            <person name="Kohler A."/>
            <person name="Barry K."/>
            <person name="LaButti K."/>
            <person name="Morin E."/>
            <person name="Salamov A."/>
            <person name="Lipzen A."/>
            <person name="Mereny Z."/>
            <person name="Hegedus B."/>
            <person name="Baldrian P."/>
            <person name="Stursova M."/>
            <person name="Weitz H."/>
            <person name="Taylor A."/>
            <person name="Grigoriev I.V."/>
            <person name="Nagy L.G."/>
            <person name="Martin F."/>
            <person name="Kauserud H."/>
        </authorList>
    </citation>
    <scope>NUCLEOTIDE SEQUENCE</scope>
    <source>
        <strain evidence="2">CBHHK002</strain>
    </source>
</reference>
<gene>
    <name evidence="2" type="ORF">DFH08DRAFT_803902</name>
</gene>
<name>A0AAD7EWP2_9AGAR</name>